<dbReference type="Proteomes" id="UP000295632">
    <property type="component" value="Unassembled WGS sequence"/>
</dbReference>
<feature type="transmembrane region" description="Helical" evidence="1">
    <location>
        <begin position="205"/>
        <end position="222"/>
    </location>
</feature>
<feature type="transmembrane region" description="Helical" evidence="1">
    <location>
        <begin position="260"/>
        <end position="284"/>
    </location>
</feature>
<dbReference type="NCBIfam" id="TIGR03082">
    <property type="entry name" value="Gneg_AbrB_dup"/>
    <property type="match status" value="2"/>
</dbReference>
<feature type="transmembrane region" description="Helical" evidence="1">
    <location>
        <begin position="48"/>
        <end position="69"/>
    </location>
</feature>
<keyword evidence="1" id="KW-1133">Transmembrane helix</keyword>
<dbReference type="GO" id="GO:0010468">
    <property type="term" value="P:regulation of gene expression"/>
    <property type="evidence" value="ECO:0007669"/>
    <property type="project" value="InterPro"/>
</dbReference>
<dbReference type="RefSeq" id="WP_133582264.1">
    <property type="nucleotide sequence ID" value="NZ_SNYJ01000027.1"/>
</dbReference>
<evidence type="ECO:0000256" key="1">
    <source>
        <dbReference type="SAM" id="Phobius"/>
    </source>
</evidence>
<feature type="transmembrane region" description="Helical" evidence="1">
    <location>
        <begin position="7"/>
        <end position="28"/>
    </location>
</feature>
<dbReference type="AlphaFoldDB" id="A0A4R6TTM6"/>
<dbReference type="InterPro" id="IPR017516">
    <property type="entry name" value="AbrB_dup"/>
</dbReference>
<dbReference type="InterPro" id="IPR007820">
    <property type="entry name" value="AbrB_fam"/>
</dbReference>
<evidence type="ECO:0000313" key="3">
    <source>
        <dbReference type="Proteomes" id="UP000295632"/>
    </source>
</evidence>
<accession>A0A4R6TTM6</accession>
<sequence length="353" mass="38511">MRAPYVSTLIVALISGVLFEWLHIVLPWMLGPLVGVMIWQSIFKKPTAWPSLAKQVGLVILGYMLGTSFTSETFAFIVQDFPVMLTSTVILIGFTFLLALIVKRWTSISLNTAIMGSIPGGLSQMILLSEELKKVDPGTVALMQTLRVLLVVTVVPFLAAHQFPPGSSAPSPSVAGSSLTFDDTWLLWPCIAVGIYIGKKINLPIFPFMGTLLVTAAWSSTIGQPPAFPVGVINAAQLLLGTHLGMQLHWPTLLSLKRYVWLIIVTNLWLMGFSFGMAALWSWWGSPSLLTAFLSLAPGGVAEMGVTALAVGADLPTVTSFQLFRVLFILFCVPPFLKWWLSARRPDSLAHRS</sequence>
<dbReference type="EMBL" id="SNYJ01000027">
    <property type="protein sequence ID" value="TDQ34130.1"/>
    <property type="molecule type" value="Genomic_DNA"/>
</dbReference>
<evidence type="ECO:0000313" key="2">
    <source>
        <dbReference type="EMBL" id="TDQ34130.1"/>
    </source>
</evidence>
<comment type="caution">
    <text evidence="2">The sequence shown here is derived from an EMBL/GenBank/DDBJ whole genome shotgun (WGS) entry which is preliminary data.</text>
</comment>
<reference evidence="2 3" key="1">
    <citation type="submission" date="2019-03" db="EMBL/GenBank/DDBJ databases">
        <title>Genomic Encyclopedia of Type Strains, Phase IV (KMG-IV): sequencing the most valuable type-strain genomes for metagenomic binning, comparative biology and taxonomic classification.</title>
        <authorList>
            <person name="Goeker M."/>
        </authorList>
    </citation>
    <scope>NUCLEOTIDE SEQUENCE [LARGE SCALE GENOMIC DNA]</scope>
    <source>
        <strain evidence="2 3">DSM 28697</strain>
    </source>
</reference>
<keyword evidence="1" id="KW-0472">Membrane</keyword>
<keyword evidence="1" id="KW-0812">Transmembrane</keyword>
<dbReference type="PIRSF" id="PIRSF038991">
    <property type="entry name" value="Protein_AbrB"/>
    <property type="match status" value="1"/>
</dbReference>
<dbReference type="PANTHER" id="PTHR38457">
    <property type="entry name" value="REGULATOR ABRB-RELATED"/>
    <property type="match status" value="1"/>
</dbReference>
<proteinExistence type="predicted"/>
<dbReference type="PANTHER" id="PTHR38457:SF1">
    <property type="entry name" value="REGULATOR ABRB-RELATED"/>
    <property type="match status" value="1"/>
</dbReference>
<organism evidence="2 3">
    <name type="scientific">Aureibacillus halotolerans</name>
    <dbReference type="NCBI Taxonomy" id="1508390"/>
    <lineage>
        <taxon>Bacteria</taxon>
        <taxon>Bacillati</taxon>
        <taxon>Bacillota</taxon>
        <taxon>Bacilli</taxon>
        <taxon>Bacillales</taxon>
        <taxon>Bacillaceae</taxon>
        <taxon>Aureibacillus</taxon>
    </lineage>
</organism>
<dbReference type="OrthoDB" id="5460360at2"/>
<gene>
    <name evidence="2" type="ORF">EV213_12727</name>
</gene>
<protein>
    <recommendedName>
        <fullName evidence="4">AbrB family transcriptional regulator</fullName>
    </recommendedName>
</protein>
<feature type="transmembrane region" description="Helical" evidence="1">
    <location>
        <begin position="323"/>
        <end position="341"/>
    </location>
</feature>
<name>A0A4R6TTM6_9BACI</name>
<feature type="transmembrane region" description="Helical" evidence="1">
    <location>
        <begin position="81"/>
        <end position="102"/>
    </location>
</feature>
<dbReference type="GO" id="GO:0016020">
    <property type="term" value="C:membrane"/>
    <property type="evidence" value="ECO:0007669"/>
    <property type="project" value="InterPro"/>
</dbReference>
<evidence type="ECO:0008006" key="4">
    <source>
        <dbReference type="Google" id="ProtNLM"/>
    </source>
</evidence>
<feature type="transmembrane region" description="Helical" evidence="1">
    <location>
        <begin position="290"/>
        <end position="311"/>
    </location>
</feature>
<keyword evidence="3" id="KW-1185">Reference proteome</keyword>
<dbReference type="Pfam" id="PF05145">
    <property type="entry name" value="AbrB"/>
    <property type="match status" value="1"/>
</dbReference>